<proteinExistence type="predicted"/>
<evidence type="ECO:0000313" key="2">
    <source>
        <dbReference type="Proteomes" id="UP001152531"/>
    </source>
</evidence>
<accession>A0ACA9YC47</accession>
<gene>
    <name evidence="1" type="ORF">CLIB1444_07S07646</name>
</gene>
<protein>
    <submittedName>
        <fullName evidence="1">Galactose transporter</fullName>
    </submittedName>
</protein>
<evidence type="ECO:0000313" key="1">
    <source>
        <dbReference type="EMBL" id="CAH6722018.1"/>
    </source>
</evidence>
<sequence length="585" mass="64874">MEIQESQIKKTVKTEDIEKNVEYLEPEKPRFSWKIVDNHSPPEIYNWTLYMSIFVFGILGAARGLDEGNAAGISVQPSFQNQFGLNDPTKSADELANLKSNIKAMVQVGSIGGAIIATFLVDWVGRVRSMQLVCIGWAVSVIIQMTSKSVGQLYAGRLLEGILAVGLTTTVGPTYISEVTPKAIRGLTNCIFAGAVYLGVMLSYLANYGTAVNIAPTNNAQWLLPTSIKLMFAVLIFLLSFPFCVESPRWYIKVGKTDDAVKALTKLRKLSPTHPYLIGEIADITEQVEQEKAARAGTTMWGLSYELIRSPSLAYRFFVLCALIQLLGQWSGANSVTIYAPELFGLSGIKGVETLKMTAILGVVKFVCAYFSAFFVIDFLGRRKALYLGISIQLVSLLIFALFLVIVPEAAETEDSSELTPSQLRASKLAMAAIYTSGIGWVSGFNSMQYLIGSEVFPLHIRSFAQSLIMVLHFANQYGNSKALPKMLLTMKPYGTFFFFVAVNAISLAWAWFFIPEVSGRSLESMEELFSLPWYQIGRKGHILCPDHSEVNKIDYSKGKFRYLEKPETEMIENASRVSEDKDED</sequence>
<comment type="caution">
    <text evidence="1">The sequence shown here is derived from an EMBL/GenBank/DDBJ whole genome shotgun (WGS) entry which is preliminary data.</text>
</comment>
<reference evidence="1" key="1">
    <citation type="submission" date="2022-06" db="EMBL/GenBank/DDBJ databases">
        <authorList>
            <person name="Legras J.-L."/>
            <person name="Devillers H."/>
            <person name="Grondin C."/>
        </authorList>
    </citation>
    <scope>NUCLEOTIDE SEQUENCE</scope>
    <source>
        <strain evidence="1">CLIB 1444</strain>
    </source>
</reference>
<keyword evidence="2" id="KW-1185">Reference proteome</keyword>
<name>A0ACA9YC47_9ASCO</name>
<dbReference type="EMBL" id="CALSDN010000007">
    <property type="protein sequence ID" value="CAH6722018.1"/>
    <property type="molecule type" value="Genomic_DNA"/>
</dbReference>
<dbReference type="Proteomes" id="UP001152531">
    <property type="component" value="Unassembled WGS sequence"/>
</dbReference>
<organism evidence="1 2">
    <name type="scientific">[Candida] jaroonii</name>
    <dbReference type="NCBI Taxonomy" id="467808"/>
    <lineage>
        <taxon>Eukaryota</taxon>
        <taxon>Fungi</taxon>
        <taxon>Dikarya</taxon>
        <taxon>Ascomycota</taxon>
        <taxon>Saccharomycotina</taxon>
        <taxon>Pichiomycetes</taxon>
        <taxon>Debaryomycetaceae</taxon>
        <taxon>Yamadazyma</taxon>
    </lineage>
</organism>